<dbReference type="EMBL" id="PGXC01000026">
    <property type="protein sequence ID" value="PKK89074.1"/>
    <property type="molecule type" value="Genomic_DNA"/>
</dbReference>
<sequence>MNALLKSKTLINQLSGKQLGSVIFVQDYLRLCFDGPQLIAYAWPKVNVVGRYFEIENPGYRDALCSFIGKIVSRFYQDDNQIVIFFDDHGKIEFSLHNETGPESLMFQSANKLEWNVW</sequence>
<reference evidence="1 2" key="1">
    <citation type="journal article" date="2017" name="ISME J.">
        <title>Potential for microbial H2 and metal transformations associated with novel bacteria and archaea in deep terrestrial subsurface sediments.</title>
        <authorList>
            <person name="Hernsdorf A.W."/>
            <person name="Amano Y."/>
            <person name="Miyakawa K."/>
            <person name="Ise K."/>
            <person name="Suzuki Y."/>
            <person name="Anantharaman K."/>
            <person name="Probst A."/>
            <person name="Burstein D."/>
            <person name="Thomas B.C."/>
            <person name="Banfield J.F."/>
        </authorList>
    </citation>
    <scope>NUCLEOTIDE SEQUENCE [LARGE SCALE GENOMIC DNA]</scope>
    <source>
        <strain evidence="1">HGW-Wallbacteria-1</strain>
    </source>
</reference>
<comment type="caution">
    <text evidence="1">The sequence shown here is derived from an EMBL/GenBank/DDBJ whole genome shotgun (WGS) entry which is preliminary data.</text>
</comment>
<dbReference type="AlphaFoldDB" id="A0A2N1PL62"/>
<organism evidence="1 2">
    <name type="scientific">Candidatus Wallbacteria bacterium HGW-Wallbacteria-1</name>
    <dbReference type="NCBI Taxonomy" id="2013854"/>
    <lineage>
        <taxon>Bacteria</taxon>
        <taxon>Candidatus Walliibacteriota</taxon>
    </lineage>
</organism>
<gene>
    <name evidence="1" type="ORF">CVV64_16130</name>
</gene>
<evidence type="ECO:0000313" key="2">
    <source>
        <dbReference type="Proteomes" id="UP000233256"/>
    </source>
</evidence>
<accession>A0A2N1PL62</accession>
<evidence type="ECO:0000313" key="1">
    <source>
        <dbReference type="EMBL" id="PKK89074.1"/>
    </source>
</evidence>
<proteinExistence type="predicted"/>
<dbReference type="Proteomes" id="UP000233256">
    <property type="component" value="Unassembled WGS sequence"/>
</dbReference>
<name>A0A2N1PL62_9BACT</name>
<protein>
    <submittedName>
        <fullName evidence="1">Uncharacterized protein</fullName>
    </submittedName>
</protein>